<feature type="region of interest" description="Disordered" evidence="12">
    <location>
        <begin position="223"/>
        <end position="246"/>
    </location>
</feature>
<evidence type="ECO:0000313" key="15">
    <source>
        <dbReference type="Proteomes" id="UP000011607"/>
    </source>
</evidence>
<dbReference type="PRINTS" id="PR00111">
    <property type="entry name" value="ABHYDROLASE"/>
</dbReference>
<sequence length="340" mass="37054">MPRGRTEDGVFRDDETRSVSNHVTPRYFTHVHVRVHAHALGTLHSSGTFTVLEYVARTMSETHSVPVVDGESVVAVRHRPEPTSTSGAAGKRPWFVCCHGFVSDKSGSYERRCRRAVAEGYDAVRFDFRGCGESDGRFVDATLSSRLADLAAVLEYFDPPSVALFGSSFGAKVAVHVAAGDTGPRELDRKRIEAVVARAPVTYARAFDDYRTVVDRRGEYLFDENASGGDEGGQSTSGTDGDTGNGSRRIDARFFDDLDAYSFADAATDLTVPVLIVHGREDESVSVADSFEAASRLETDVTVRAIPGEGHRFSTGAEARLLDQAFDWLERVPFESSGRS</sequence>
<feature type="compositionally biased region" description="Low complexity" evidence="12">
    <location>
        <begin position="233"/>
        <end position="246"/>
    </location>
</feature>
<dbReference type="PANTHER" id="PTHR16138:SF7">
    <property type="entry name" value="PALMITOYL-PROTEIN THIOESTERASE ABHD10, MITOCHONDRIAL"/>
    <property type="match status" value="1"/>
</dbReference>
<dbReference type="GO" id="GO:0008474">
    <property type="term" value="F:palmitoyl-(protein) hydrolase activity"/>
    <property type="evidence" value="ECO:0007669"/>
    <property type="project" value="UniProtKB-EC"/>
</dbReference>
<dbReference type="STRING" id="1227454.C446_09288"/>
<dbReference type="eggNOG" id="arCOG01648">
    <property type="taxonomic scope" value="Archaea"/>
</dbReference>
<evidence type="ECO:0000256" key="10">
    <source>
        <dbReference type="ARBA" id="ARBA00047409"/>
    </source>
</evidence>
<dbReference type="AlphaFoldDB" id="M0LZ33"/>
<evidence type="ECO:0000256" key="2">
    <source>
        <dbReference type="ARBA" id="ARBA00022801"/>
    </source>
</evidence>
<evidence type="ECO:0000256" key="9">
    <source>
        <dbReference type="ARBA" id="ARBA00046047"/>
    </source>
</evidence>
<dbReference type="SUPFAM" id="SSF53474">
    <property type="entry name" value="alpha/beta-Hydrolases"/>
    <property type="match status" value="1"/>
</dbReference>
<evidence type="ECO:0000256" key="5">
    <source>
        <dbReference type="ARBA" id="ARBA00039314"/>
    </source>
</evidence>
<keyword evidence="2 14" id="KW-0378">Hydrolase</keyword>
<dbReference type="PATRIC" id="fig|1227454.3.peg.1887"/>
<reference evidence="14 15" key="1">
    <citation type="journal article" date="2014" name="PLoS Genet.">
        <title>Phylogenetically driven sequencing of extremely halophilic archaea reveals strategies for static and dynamic osmo-response.</title>
        <authorList>
            <person name="Becker E.A."/>
            <person name="Seitzer P.M."/>
            <person name="Tritt A."/>
            <person name="Larsen D."/>
            <person name="Krusor M."/>
            <person name="Yao A.I."/>
            <person name="Wu D."/>
            <person name="Madern D."/>
            <person name="Eisen J.A."/>
            <person name="Darling A.E."/>
            <person name="Facciotti M.T."/>
        </authorList>
    </citation>
    <scope>NUCLEOTIDE SEQUENCE [LARGE SCALE GENOMIC DNA]</scope>
    <source>
        <strain evidence="14 15">JCM 10879</strain>
    </source>
</reference>
<dbReference type="Proteomes" id="UP000011607">
    <property type="component" value="Unassembled WGS sequence"/>
</dbReference>
<dbReference type="PANTHER" id="PTHR16138">
    <property type="entry name" value="MYCOPHENOLIC ACID ACYL-GLUCURONIDE ESTERASE, MITOCHONDRIAL"/>
    <property type="match status" value="1"/>
</dbReference>
<evidence type="ECO:0000256" key="4">
    <source>
        <dbReference type="ARBA" id="ARBA00039132"/>
    </source>
</evidence>
<evidence type="ECO:0000256" key="7">
    <source>
        <dbReference type="ARBA" id="ARBA00042645"/>
    </source>
</evidence>
<dbReference type="EMBL" id="AOMA01000091">
    <property type="protein sequence ID" value="EMA38706.1"/>
    <property type="molecule type" value="Genomic_DNA"/>
</dbReference>
<dbReference type="EC" id="3.1.2.22" evidence="1"/>
<evidence type="ECO:0000256" key="1">
    <source>
        <dbReference type="ARBA" id="ARBA00012423"/>
    </source>
</evidence>
<dbReference type="InterPro" id="IPR029058">
    <property type="entry name" value="AB_hydrolase_fold"/>
</dbReference>
<dbReference type="Pfam" id="PF12697">
    <property type="entry name" value="Abhydrolase_6"/>
    <property type="match status" value="1"/>
</dbReference>
<comment type="catalytic activity">
    <reaction evidence="10">
        <text>S-hexadecanoyl-L-cysteinyl-[protein] + H2O = L-cysteinyl-[protein] + hexadecanoate + H(+)</text>
        <dbReference type="Rhea" id="RHEA:19233"/>
        <dbReference type="Rhea" id="RHEA-COMP:10131"/>
        <dbReference type="Rhea" id="RHEA-COMP:11032"/>
        <dbReference type="ChEBI" id="CHEBI:7896"/>
        <dbReference type="ChEBI" id="CHEBI:15377"/>
        <dbReference type="ChEBI" id="CHEBI:15378"/>
        <dbReference type="ChEBI" id="CHEBI:29950"/>
        <dbReference type="ChEBI" id="CHEBI:74151"/>
        <dbReference type="EC" id="3.1.2.22"/>
    </reaction>
    <physiologicalReaction direction="left-to-right" evidence="10">
        <dbReference type="Rhea" id="RHEA:19234"/>
    </physiologicalReaction>
</comment>
<evidence type="ECO:0000259" key="13">
    <source>
        <dbReference type="Pfam" id="PF12697"/>
    </source>
</evidence>
<name>M0LZ33_9EURY</name>
<dbReference type="GO" id="GO:0102390">
    <property type="term" value="F:mycophenolic acid acyl-glucuronide esterase activity"/>
    <property type="evidence" value="ECO:0007669"/>
    <property type="project" value="UniProtKB-EC"/>
</dbReference>
<gene>
    <name evidence="14" type="ORF">C446_09288</name>
</gene>
<dbReference type="GO" id="GO:0004553">
    <property type="term" value="F:hydrolase activity, hydrolyzing O-glycosyl compounds"/>
    <property type="evidence" value="ECO:0007669"/>
    <property type="project" value="TreeGrafter"/>
</dbReference>
<dbReference type="InterPro" id="IPR052382">
    <property type="entry name" value="ABHD10_acyl-thioesterase"/>
</dbReference>
<protein>
    <recommendedName>
        <fullName evidence="5">Palmitoyl-protein thioesterase ABHD10, mitochondrial</fullName>
        <ecNumber evidence="4">3.1.1.93</ecNumber>
        <ecNumber evidence="1">3.1.2.22</ecNumber>
    </recommendedName>
    <alternativeName>
        <fullName evidence="7">Acyl-protein thioesterase ABHD10</fullName>
    </alternativeName>
    <alternativeName>
        <fullName evidence="8">Alpha/beta hydrolase domain-containing protein 10</fullName>
    </alternativeName>
    <alternativeName>
        <fullName evidence="6">Mycophenolic acid acyl-glucuronide esterase, mitochondrial</fullName>
    </alternativeName>
</protein>
<dbReference type="InterPro" id="IPR000073">
    <property type="entry name" value="AB_hydrolase_1"/>
</dbReference>
<dbReference type="EC" id="3.1.1.93" evidence="4"/>
<evidence type="ECO:0000256" key="8">
    <source>
        <dbReference type="ARBA" id="ARBA00042704"/>
    </source>
</evidence>
<organism evidence="14 15">
    <name type="scientific">Halobiforma nitratireducens JCM 10879</name>
    <dbReference type="NCBI Taxonomy" id="1227454"/>
    <lineage>
        <taxon>Archaea</taxon>
        <taxon>Methanobacteriati</taxon>
        <taxon>Methanobacteriota</taxon>
        <taxon>Stenosarchaea group</taxon>
        <taxon>Halobacteria</taxon>
        <taxon>Halobacteriales</taxon>
        <taxon>Natrialbaceae</taxon>
        <taxon>Halobiforma</taxon>
    </lineage>
</organism>
<comment type="catalytic activity">
    <reaction evidence="11">
        <text>mycophenolic acid O-acyl-beta-D-glucuronide + H2O = mycophenolate + D-glucuronate + H(+)</text>
        <dbReference type="Rhea" id="RHEA:34179"/>
        <dbReference type="ChEBI" id="CHEBI:15377"/>
        <dbReference type="ChEBI" id="CHEBI:15378"/>
        <dbReference type="ChEBI" id="CHEBI:58720"/>
        <dbReference type="ChEBI" id="CHEBI:62932"/>
        <dbReference type="ChEBI" id="CHEBI:66982"/>
        <dbReference type="EC" id="3.1.1.93"/>
    </reaction>
    <physiologicalReaction direction="left-to-right" evidence="11">
        <dbReference type="Rhea" id="RHEA:34180"/>
    </physiologicalReaction>
</comment>
<comment type="caution">
    <text evidence="14">The sequence shown here is derived from an EMBL/GenBank/DDBJ whole genome shotgun (WGS) entry which is preliminary data.</text>
</comment>
<evidence type="ECO:0000256" key="11">
    <source>
        <dbReference type="ARBA" id="ARBA00047972"/>
    </source>
</evidence>
<comment type="function">
    <text evidence="9">Acts as an acyl-protein thioesterase that hydrolyzes fatty acids from acylated residues in proteins. Regulates the mitochondrial S-depalmitoylation of the nucleophilic active site residue of peroxiredoxin-5/PRDX5, a key antioxidant protein, therefore modulating mitochondrial antioxidant ability. Also catalyzes the deglucuronidation of mycophenolic acid acyl-glucuronide, an active metabolite of the immunosuppressant drug mycophenolate.</text>
</comment>
<feature type="domain" description="AB hydrolase-1" evidence="13">
    <location>
        <begin position="95"/>
        <end position="313"/>
    </location>
</feature>
<keyword evidence="15" id="KW-1185">Reference proteome</keyword>
<evidence type="ECO:0000256" key="6">
    <source>
        <dbReference type="ARBA" id="ARBA00041520"/>
    </source>
</evidence>
<evidence type="ECO:0000313" key="14">
    <source>
        <dbReference type="EMBL" id="EMA38706.1"/>
    </source>
</evidence>
<dbReference type="Gene3D" id="3.40.50.1820">
    <property type="entry name" value="alpha/beta hydrolase"/>
    <property type="match status" value="1"/>
</dbReference>
<accession>M0LZ33</accession>
<evidence type="ECO:0000256" key="3">
    <source>
        <dbReference type="ARBA" id="ARBA00022946"/>
    </source>
</evidence>
<keyword evidence="3" id="KW-0809">Transit peptide</keyword>
<evidence type="ECO:0000256" key="12">
    <source>
        <dbReference type="SAM" id="MobiDB-lite"/>
    </source>
</evidence>
<proteinExistence type="predicted"/>